<name>A0AAN9VWP6_9ORTH</name>
<dbReference type="GO" id="GO:0004825">
    <property type="term" value="F:methionine-tRNA ligase activity"/>
    <property type="evidence" value="ECO:0007669"/>
    <property type="project" value="UniProtKB-EC"/>
</dbReference>
<evidence type="ECO:0000256" key="5">
    <source>
        <dbReference type="ARBA" id="ARBA00022917"/>
    </source>
</evidence>
<protein>
    <recommendedName>
        <fullName evidence="7">Methionine--tRNA ligase, mitochondrial</fullName>
        <ecNumber evidence="1">6.1.1.10</ecNumber>
    </recommendedName>
    <alternativeName>
        <fullName evidence="8">Mitochondrial methionyl-tRNA synthetase</fullName>
    </alternativeName>
</protein>
<dbReference type="InterPro" id="IPR023457">
    <property type="entry name" value="Met-tRNA_synth_2"/>
</dbReference>
<dbReference type="SUPFAM" id="SSF47323">
    <property type="entry name" value="Anticodon-binding domain of a subclass of class I aminoacyl-tRNA synthetases"/>
    <property type="match status" value="1"/>
</dbReference>
<dbReference type="CDD" id="cd00814">
    <property type="entry name" value="MetRS_core"/>
    <property type="match status" value="1"/>
</dbReference>
<dbReference type="GO" id="GO:0005524">
    <property type="term" value="F:ATP binding"/>
    <property type="evidence" value="ECO:0007669"/>
    <property type="project" value="UniProtKB-KW"/>
</dbReference>
<dbReference type="Pfam" id="PF19303">
    <property type="entry name" value="Anticodon_3"/>
    <property type="match status" value="1"/>
</dbReference>
<dbReference type="NCBIfam" id="TIGR00398">
    <property type="entry name" value="metG"/>
    <property type="match status" value="1"/>
</dbReference>
<dbReference type="EMBL" id="JAZDUA010000073">
    <property type="protein sequence ID" value="KAK7869555.1"/>
    <property type="molecule type" value="Genomic_DNA"/>
</dbReference>
<dbReference type="GO" id="GO:0005739">
    <property type="term" value="C:mitochondrion"/>
    <property type="evidence" value="ECO:0007669"/>
    <property type="project" value="UniProtKB-ARBA"/>
</dbReference>
<feature type="domain" description="Methionyl/Leucyl tRNA synthetase" evidence="11">
    <location>
        <begin position="8"/>
        <end position="371"/>
    </location>
</feature>
<keyword evidence="4 10" id="KW-0067">ATP-binding</keyword>
<dbReference type="Gene3D" id="2.170.220.10">
    <property type="match status" value="1"/>
</dbReference>
<keyword evidence="14" id="KW-1185">Reference proteome</keyword>
<evidence type="ECO:0000256" key="7">
    <source>
        <dbReference type="ARBA" id="ARBA00026124"/>
    </source>
</evidence>
<evidence type="ECO:0000313" key="13">
    <source>
        <dbReference type="EMBL" id="KAK7869555.1"/>
    </source>
</evidence>
<dbReference type="InterPro" id="IPR033911">
    <property type="entry name" value="MetRS_core"/>
</dbReference>
<dbReference type="InterPro" id="IPR041872">
    <property type="entry name" value="Anticodon_Met"/>
</dbReference>
<dbReference type="InterPro" id="IPR014758">
    <property type="entry name" value="Met-tRNA_synth"/>
</dbReference>
<evidence type="ECO:0000256" key="9">
    <source>
        <dbReference type="ARBA" id="ARBA00047364"/>
    </source>
</evidence>
<comment type="catalytic activity">
    <reaction evidence="9">
        <text>tRNA(Met) + L-methionine + ATP = L-methionyl-tRNA(Met) + AMP + diphosphate</text>
        <dbReference type="Rhea" id="RHEA:13481"/>
        <dbReference type="Rhea" id="RHEA-COMP:9667"/>
        <dbReference type="Rhea" id="RHEA-COMP:9698"/>
        <dbReference type="ChEBI" id="CHEBI:30616"/>
        <dbReference type="ChEBI" id="CHEBI:33019"/>
        <dbReference type="ChEBI" id="CHEBI:57844"/>
        <dbReference type="ChEBI" id="CHEBI:78442"/>
        <dbReference type="ChEBI" id="CHEBI:78530"/>
        <dbReference type="ChEBI" id="CHEBI:456215"/>
        <dbReference type="EC" id="6.1.1.10"/>
    </reaction>
</comment>
<dbReference type="FunFam" id="2.170.220.10:FF:000001">
    <property type="entry name" value="methionine--tRNA ligase, mitochondrial"/>
    <property type="match status" value="1"/>
</dbReference>
<comment type="caution">
    <text evidence="13">The sequence shown here is derived from an EMBL/GenBank/DDBJ whole genome shotgun (WGS) entry which is preliminary data.</text>
</comment>
<comment type="similarity">
    <text evidence="10">Belongs to the class-I aminoacyl-tRNA synthetase family.</text>
</comment>
<feature type="domain" description="Methionyl-tRNA synthetase anticodon-binding" evidence="12">
    <location>
        <begin position="397"/>
        <end position="518"/>
    </location>
</feature>
<dbReference type="GO" id="GO:0006431">
    <property type="term" value="P:methionyl-tRNA aminoacylation"/>
    <property type="evidence" value="ECO:0007669"/>
    <property type="project" value="InterPro"/>
</dbReference>
<evidence type="ECO:0000256" key="2">
    <source>
        <dbReference type="ARBA" id="ARBA00022598"/>
    </source>
</evidence>
<gene>
    <name evidence="13" type="ORF">R5R35_002319</name>
</gene>
<sequence>MRGRNFCFITTPIFYVNAAPHIGHLYSAVIADAYHRLKRLDGYGHTIFSTGTDEHGTKIQDAAKKNKQTLKDYCDGMSLCYRTTFEKFNVGFTDYIRTTDERHKKAVHHFWDCIKSKGHIYQGKYAGWYCISEEAFLSEGQLTEKPGPDGKLQKVSAETGHPVEWTEEENFMFRLSSFQNDLLYWLKDDHIVQPLKFHKQLVSWIQDDSLMQDISISRSKERVHWGIPVPDNSDQTIYVWLEALVNYLSVVGYPDNQFQRFWPPDVQVIGKDILKFHGIYWPAFLMAAGLDPPRTLFCHSHWTVNQEKMSKSKNNIVDPNDMLQTYGSNGFRYFLLREGTPHSDANFSATKVKNILNSELADSLGNLLNRCCSHAVNPKQIFPLYNQDSFAKYCESDAKKLISHLTSLPDAVKQHFEAFNFYKGIDAIIASIHEANKFFEYQKPWVLAKSSATSDHLEIVLHVTMETLRVCGILLQPIVPELSNILLSKLNIPSSQRMWCHIKPLSWEQAGERHLFSISEAPAVLYQRMQKK</sequence>
<evidence type="ECO:0000313" key="14">
    <source>
        <dbReference type="Proteomes" id="UP001378592"/>
    </source>
</evidence>
<evidence type="ECO:0000256" key="3">
    <source>
        <dbReference type="ARBA" id="ARBA00022741"/>
    </source>
</evidence>
<reference evidence="13 14" key="1">
    <citation type="submission" date="2024-03" db="EMBL/GenBank/DDBJ databases">
        <title>The genome assembly and annotation of the cricket Gryllus longicercus Weissman &amp; Gray.</title>
        <authorList>
            <person name="Szrajer S."/>
            <person name="Gray D."/>
            <person name="Ylla G."/>
        </authorList>
    </citation>
    <scope>NUCLEOTIDE SEQUENCE [LARGE SCALE GENOMIC DNA]</scope>
    <source>
        <strain evidence="13">DAG 2021-001</strain>
        <tissue evidence="13">Whole body minus gut</tissue>
    </source>
</reference>
<dbReference type="PRINTS" id="PR01041">
    <property type="entry name" value="TRNASYNTHMET"/>
</dbReference>
<dbReference type="Pfam" id="PF09334">
    <property type="entry name" value="tRNA-synt_1g"/>
    <property type="match status" value="1"/>
</dbReference>
<dbReference type="InterPro" id="IPR014729">
    <property type="entry name" value="Rossmann-like_a/b/a_fold"/>
</dbReference>
<organism evidence="13 14">
    <name type="scientific">Gryllus longicercus</name>
    <dbReference type="NCBI Taxonomy" id="2509291"/>
    <lineage>
        <taxon>Eukaryota</taxon>
        <taxon>Metazoa</taxon>
        <taxon>Ecdysozoa</taxon>
        <taxon>Arthropoda</taxon>
        <taxon>Hexapoda</taxon>
        <taxon>Insecta</taxon>
        <taxon>Pterygota</taxon>
        <taxon>Neoptera</taxon>
        <taxon>Polyneoptera</taxon>
        <taxon>Orthoptera</taxon>
        <taxon>Ensifera</taxon>
        <taxon>Gryllidea</taxon>
        <taxon>Grylloidea</taxon>
        <taxon>Gryllidae</taxon>
        <taxon>Gryllinae</taxon>
        <taxon>Gryllus</taxon>
    </lineage>
</organism>
<dbReference type="CDD" id="cd07957">
    <property type="entry name" value="Anticodon_Ia_Met"/>
    <property type="match status" value="1"/>
</dbReference>
<dbReference type="AlphaFoldDB" id="A0AAN9VWP6"/>
<keyword evidence="3 10" id="KW-0547">Nucleotide-binding</keyword>
<evidence type="ECO:0000256" key="4">
    <source>
        <dbReference type="ARBA" id="ARBA00022840"/>
    </source>
</evidence>
<evidence type="ECO:0000259" key="12">
    <source>
        <dbReference type="Pfam" id="PF19303"/>
    </source>
</evidence>
<evidence type="ECO:0000256" key="8">
    <source>
        <dbReference type="ARBA" id="ARBA00030331"/>
    </source>
</evidence>
<accession>A0AAN9VWP6</accession>
<dbReference type="InterPro" id="IPR015413">
    <property type="entry name" value="Methionyl/Leucyl_tRNA_Synth"/>
</dbReference>
<keyword evidence="6 10" id="KW-0030">Aminoacyl-tRNA synthetase</keyword>
<keyword evidence="5 10" id="KW-0648">Protein biosynthesis</keyword>
<evidence type="ECO:0000256" key="10">
    <source>
        <dbReference type="RuleBase" id="RU363039"/>
    </source>
</evidence>
<dbReference type="InterPro" id="IPR009080">
    <property type="entry name" value="tRNAsynth_Ia_anticodon-bd"/>
</dbReference>
<dbReference type="Gene3D" id="1.10.730.10">
    <property type="entry name" value="Isoleucyl-tRNA Synthetase, Domain 1"/>
    <property type="match status" value="1"/>
</dbReference>
<dbReference type="PANTHER" id="PTHR43326">
    <property type="entry name" value="METHIONYL-TRNA SYNTHETASE"/>
    <property type="match status" value="1"/>
</dbReference>
<evidence type="ECO:0000256" key="1">
    <source>
        <dbReference type="ARBA" id="ARBA00012838"/>
    </source>
</evidence>
<proteinExistence type="inferred from homology"/>
<dbReference type="Proteomes" id="UP001378592">
    <property type="component" value="Unassembled WGS sequence"/>
</dbReference>
<dbReference type="PANTHER" id="PTHR43326:SF1">
    <property type="entry name" value="METHIONINE--TRNA LIGASE, MITOCHONDRIAL"/>
    <property type="match status" value="1"/>
</dbReference>
<dbReference type="Gene3D" id="3.40.50.620">
    <property type="entry name" value="HUPs"/>
    <property type="match status" value="1"/>
</dbReference>
<dbReference type="SUPFAM" id="SSF52374">
    <property type="entry name" value="Nucleotidylyl transferase"/>
    <property type="match status" value="1"/>
</dbReference>
<dbReference type="EC" id="6.1.1.10" evidence="1"/>
<evidence type="ECO:0000259" key="11">
    <source>
        <dbReference type="Pfam" id="PF09334"/>
    </source>
</evidence>
<evidence type="ECO:0000256" key="6">
    <source>
        <dbReference type="ARBA" id="ARBA00023146"/>
    </source>
</evidence>
<keyword evidence="2 10" id="KW-0436">Ligase</keyword>